<keyword evidence="3" id="KW-1185">Reference proteome</keyword>
<proteinExistence type="predicted"/>
<dbReference type="InterPro" id="IPR042450">
    <property type="entry name" value="EEF1E1"/>
</dbReference>
<evidence type="ECO:0000313" key="3">
    <source>
        <dbReference type="Proteomes" id="UP001209570"/>
    </source>
</evidence>
<protein>
    <recommendedName>
        <fullName evidence="1">GST C-terminal domain-containing protein</fullName>
    </recommendedName>
</protein>
<reference evidence="2" key="1">
    <citation type="submission" date="2021-12" db="EMBL/GenBank/DDBJ databases">
        <title>Prjna785345.</title>
        <authorList>
            <person name="Rujirawat T."/>
            <person name="Krajaejun T."/>
        </authorList>
    </citation>
    <scope>NUCLEOTIDE SEQUENCE</scope>
    <source>
        <strain evidence="2">Pi057C3</strain>
    </source>
</reference>
<dbReference type="GO" id="GO:0005634">
    <property type="term" value="C:nucleus"/>
    <property type="evidence" value="ECO:0007669"/>
    <property type="project" value="TreeGrafter"/>
</dbReference>
<name>A0AAD5M900_PYTIN</name>
<dbReference type="GO" id="GO:0017101">
    <property type="term" value="C:aminoacyl-tRNA synthetase multienzyme complex"/>
    <property type="evidence" value="ECO:0007669"/>
    <property type="project" value="InterPro"/>
</dbReference>
<evidence type="ECO:0000259" key="1">
    <source>
        <dbReference type="PROSITE" id="PS50405"/>
    </source>
</evidence>
<evidence type="ECO:0000313" key="2">
    <source>
        <dbReference type="EMBL" id="KAJ0409074.1"/>
    </source>
</evidence>
<comment type="caution">
    <text evidence="2">The sequence shown here is derived from an EMBL/GenBank/DDBJ whole genome shotgun (WGS) entry which is preliminary data.</text>
</comment>
<feature type="domain" description="GST C-terminal" evidence="1">
    <location>
        <begin position="36"/>
        <end position="172"/>
    </location>
</feature>
<dbReference type="SUPFAM" id="SSF47616">
    <property type="entry name" value="GST C-terminal domain-like"/>
    <property type="match status" value="1"/>
</dbReference>
<dbReference type="EMBL" id="JAKCXM010000006">
    <property type="protein sequence ID" value="KAJ0409074.1"/>
    <property type="molecule type" value="Genomic_DNA"/>
</dbReference>
<dbReference type="GO" id="GO:0005737">
    <property type="term" value="C:cytoplasm"/>
    <property type="evidence" value="ECO:0007669"/>
    <property type="project" value="TreeGrafter"/>
</dbReference>
<dbReference type="Gene3D" id="1.20.1050.130">
    <property type="match status" value="1"/>
</dbReference>
<accession>A0AAD5M900</accession>
<dbReference type="AlphaFoldDB" id="A0AAD5M900"/>
<gene>
    <name evidence="2" type="ORF">P43SY_002208</name>
</gene>
<dbReference type="InterPro" id="IPR010987">
    <property type="entry name" value="Glutathione-S-Trfase_C-like"/>
</dbReference>
<dbReference type="PANTHER" id="PTHR44490">
    <property type="entry name" value="EUKARYOTIC TRANSLATION ELONGATION FACTOR 1 EPSILON-1"/>
    <property type="match status" value="1"/>
</dbReference>
<dbReference type="InterPro" id="IPR036282">
    <property type="entry name" value="Glutathione-S-Trfase_C_sf"/>
</dbReference>
<dbReference type="InterPro" id="IPR053836">
    <property type="entry name" value="Arc1-like_N"/>
</dbReference>
<dbReference type="Pfam" id="PF21972">
    <property type="entry name" value="Arc1p_N_like"/>
    <property type="match status" value="1"/>
</dbReference>
<dbReference type="Proteomes" id="UP001209570">
    <property type="component" value="Unassembled WGS sequence"/>
</dbReference>
<dbReference type="PROSITE" id="PS50405">
    <property type="entry name" value="GST_CTER"/>
    <property type="match status" value="1"/>
</dbReference>
<organism evidence="2 3">
    <name type="scientific">Pythium insidiosum</name>
    <name type="common">Pythiosis disease agent</name>
    <dbReference type="NCBI Taxonomy" id="114742"/>
    <lineage>
        <taxon>Eukaryota</taxon>
        <taxon>Sar</taxon>
        <taxon>Stramenopiles</taxon>
        <taxon>Oomycota</taxon>
        <taxon>Peronosporomycetes</taxon>
        <taxon>Pythiales</taxon>
        <taxon>Pythiaceae</taxon>
        <taxon>Pythium</taxon>
    </lineage>
</organism>
<sequence>MSLSLDKSRDAELLRFLARFSGVSTGSAASGPIRVRLAKNNEIYQVNSIAKHFARQADREHELCGNTALEKAQIAMWMDFALGITRCPAAAAPTHWKVLENALQSKTYLAAQRVTLADAALFFVLHTAVASFSAAQRAEFANLVRWFDQVQHTVGVRGFRDLDVVSGLAGPQLALTI</sequence>
<dbReference type="PANTHER" id="PTHR44490:SF1">
    <property type="entry name" value="EUKARYOTIC TRANSLATION ELONGATION FACTOR 1 EPSILON-1"/>
    <property type="match status" value="1"/>
</dbReference>